<name>A0ABM0STW9_CAMSA</name>
<gene>
    <name evidence="4" type="primary">LOC104701985</name>
</gene>
<evidence type="ECO:0000256" key="1">
    <source>
        <dbReference type="ARBA" id="ARBA00005474"/>
    </source>
</evidence>
<dbReference type="Pfam" id="PF03195">
    <property type="entry name" value="LOB"/>
    <property type="match status" value="1"/>
</dbReference>
<reference evidence="4" key="2">
    <citation type="submission" date="2025-08" db="UniProtKB">
        <authorList>
            <consortium name="RefSeq"/>
        </authorList>
    </citation>
    <scope>IDENTIFICATION</scope>
    <source>
        <tissue evidence="4">Leaf</tissue>
    </source>
</reference>
<dbReference type="PROSITE" id="PS50891">
    <property type="entry name" value="LOB"/>
    <property type="match status" value="1"/>
</dbReference>
<feature type="domain" description="LOB" evidence="2">
    <location>
        <begin position="12"/>
        <end position="113"/>
    </location>
</feature>
<reference evidence="3" key="1">
    <citation type="journal article" date="2014" name="Nat. Commun.">
        <title>The emerging biofuel crop Camelina sativa retains a highly undifferentiated hexaploid genome structure.</title>
        <authorList>
            <person name="Kagale S."/>
            <person name="Koh C."/>
            <person name="Nixon J."/>
            <person name="Bollina V."/>
            <person name="Clarke W.E."/>
            <person name="Tuteja R."/>
            <person name="Spillane C."/>
            <person name="Robinson S.J."/>
            <person name="Links M.G."/>
            <person name="Clarke C."/>
            <person name="Higgins E.E."/>
            <person name="Huebert T."/>
            <person name="Sharpe A.G."/>
            <person name="Parkin I.A."/>
        </authorList>
    </citation>
    <scope>NUCLEOTIDE SEQUENCE [LARGE SCALE GENOMIC DNA]</scope>
    <source>
        <strain evidence="3">cv. DH55</strain>
    </source>
</reference>
<dbReference type="PANTHER" id="PTHR31301">
    <property type="entry name" value="LOB DOMAIN-CONTAINING PROTEIN 4-RELATED"/>
    <property type="match status" value="1"/>
</dbReference>
<organism evidence="3 4">
    <name type="scientific">Camelina sativa</name>
    <name type="common">False flax</name>
    <name type="synonym">Myagrum sativum</name>
    <dbReference type="NCBI Taxonomy" id="90675"/>
    <lineage>
        <taxon>Eukaryota</taxon>
        <taxon>Viridiplantae</taxon>
        <taxon>Streptophyta</taxon>
        <taxon>Embryophyta</taxon>
        <taxon>Tracheophyta</taxon>
        <taxon>Spermatophyta</taxon>
        <taxon>Magnoliopsida</taxon>
        <taxon>eudicotyledons</taxon>
        <taxon>Gunneridae</taxon>
        <taxon>Pentapetalae</taxon>
        <taxon>rosids</taxon>
        <taxon>malvids</taxon>
        <taxon>Brassicales</taxon>
        <taxon>Brassicaceae</taxon>
        <taxon>Camelineae</taxon>
        <taxon>Camelina</taxon>
    </lineage>
</organism>
<dbReference type="RefSeq" id="XP_010416074.1">
    <property type="nucleotide sequence ID" value="XM_010417772.1"/>
</dbReference>
<evidence type="ECO:0000313" key="3">
    <source>
        <dbReference type="Proteomes" id="UP000694864"/>
    </source>
</evidence>
<dbReference type="GeneID" id="104701985"/>
<sequence>MSFSAHSGGSTTACAACKYQRKKCTKNCLLAPYFPQDRPKQFLNAHKLFGVSNITKMINGVEESQRDIAMQNLIYHANARALDPIGGLYRVMCDLKRKIECCQAELNFTHQQIAMCRSLAHQQEQRQRQDLPFGCYSYGELLQQEDEYVNVDGYGFQNVQQHQEMQQQESPINYEMLLKMPEQTSKVKLEERTTISDQEQNNLLRQILMSSSPIN</sequence>
<evidence type="ECO:0000259" key="2">
    <source>
        <dbReference type="PROSITE" id="PS50891"/>
    </source>
</evidence>
<dbReference type="InterPro" id="IPR004883">
    <property type="entry name" value="LOB"/>
</dbReference>
<dbReference type="PANTHER" id="PTHR31301:SF75">
    <property type="entry name" value="LOB DOMAIN-CONTAINING PROTEIN 7"/>
    <property type="match status" value="1"/>
</dbReference>
<evidence type="ECO:0000313" key="4">
    <source>
        <dbReference type="RefSeq" id="XP_010416074.1"/>
    </source>
</evidence>
<accession>A0ABM0STW9</accession>
<comment type="similarity">
    <text evidence="1">Belongs to the LOB domain-containing protein family.</text>
</comment>
<protein>
    <submittedName>
        <fullName evidence="4">LOB domain-containing protein 7-like</fullName>
    </submittedName>
</protein>
<dbReference type="Proteomes" id="UP000694864">
    <property type="component" value="Chromosome 7"/>
</dbReference>
<keyword evidence="3" id="KW-1185">Reference proteome</keyword>
<proteinExistence type="inferred from homology"/>